<reference evidence="1 2" key="1">
    <citation type="submission" date="2014-04" db="EMBL/GenBank/DDBJ databases">
        <title>Evolutionary Origins and Diversification of the Mycorrhizal Mutualists.</title>
        <authorList>
            <consortium name="DOE Joint Genome Institute"/>
            <consortium name="Mycorrhizal Genomics Consortium"/>
            <person name="Kohler A."/>
            <person name="Kuo A."/>
            <person name="Nagy L.G."/>
            <person name="Floudas D."/>
            <person name="Copeland A."/>
            <person name="Barry K.W."/>
            <person name="Cichocki N."/>
            <person name="Veneault-Fourrey C."/>
            <person name="LaButti K."/>
            <person name="Lindquist E.A."/>
            <person name="Lipzen A."/>
            <person name="Lundell T."/>
            <person name="Morin E."/>
            <person name="Murat C."/>
            <person name="Riley R."/>
            <person name="Ohm R."/>
            <person name="Sun H."/>
            <person name="Tunlid A."/>
            <person name="Henrissat B."/>
            <person name="Grigoriev I.V."/>
            <person name="Hibbett D.S."/>
            <person name="Martin F."/>
        </authorList>
    </citation>
    <scope>NUCLEOTIDE SEQUENCE [LARGE SCALE GENOMIC DNA]</scope>
    <source>
        <strain evidence="1 2">Koide BX008</strain>
    </source>
</reference>
<dbReference type="HOGENOM" id="CLU_2757253_0_0_1"/>
<accession>A0A0C2TFW2</accession>
<evidence type="ECO:0000313" key="2">
    <source>
        <dbReference type="Proteomes" id="UP000054549"/>
    </source>
</evidence>
<sequence length="70" mass="8031">MDISERHVIPSYLVVRMLSEDQSRSMTHPLPSKNPPVLSWQFNPCPSCKCQVLSGLFRYTEPSLETNVRP</sequence>
<dbReference type="EMBL" id="KN818240">
    <property type="protein sequence ID" value="KIL65754.1"/>
    <property type="molecule type" value="Genomic_DNA"/>
</dbReference>
<dbReference type="Proteomes" id="UP000054549">
    <property type="component" value="Unassembled WGS sequence"/>
</dbReference>
<dbReference type="InParanoid" id="A0A0C2TFW2"/>
<gene>
    <name evidence="1" type="ORF">M378DRAFT_161754</name>
</gene>
<name>A0A0C2TFW2_AMAMK</name>
<evidence type="ECO:0000313" key="1">
    <source>
        <dbReference type="EMBL" id="KIL65754.1"/>
    </source>
</evidence>
<protein>
    <submittedName>
        <fullName evidence="1">Uncharacterized protein</fullName>
    </submittedName>
</protein>
<organism evidence="1 2">
    <name type="scientific">Amanita muscaria (strain Koide BX008)</name>
    <dbReference type="NCBI Taxonomy" id="946122"/>
    <lineage>
        <taxon>Eukaryota</taxon>
        <taxon>Fungi</taxon>
        <taxon>Dikarya</taxon>
        <taxon>Basidiomycota</taxon>
        <taxon>Agaricomycotina</taxon>
        <taxon>Agaricomycetes</taxon>
        <taxon>Agaricomycetidae</taxon>
        <taxon>Agaricales</taxon>
        <taxon>Pluteineae</taxon>
        <taxon>Amanitaceae</taxon>
        <taxon>Amanita</taxon>
    </lineage>
</organism>
<dbReference type="AlphaFoldDB" id="A0A0C2TFW2"/>
<proteinExistence type="predicted"/>
<keyword evidence="2" id="KW-1185">Reference proteome</keyword>